<dbReference type="KEGG" id="vrm:44547418_00062"/>
<evidence type="ECO:0000313" key="7">
    <source>
        <dbReference type="Proteomes" id="UP000214973"/>
    </source>
</evidence>
<comment type="similarity">
    <text evidence="1 3">Belongs to the pirin family.</text>
</comment>
<dbReference type="GO" id="GO:0046872">
    <property type="term" value="F:metal ion binding"/>
    <property type="evidence" value="ECO:0007669"/>
    <property type="project" value="UniProtKB-KW"/>
</dbReference>
<evidence type="ECO:0000256" key="3">
    <source>
        <dbReference type="RuleBase" id="RU003457"/>
    </source>
</evidence>
<evidence type="ECO:0000313" key="6">
    <source>
        <dbReference type="EMBL" id="SNV54339.1"/>
    </source>
</evidence>
<dbReference type="Pfam" id="PF05726">
    <property type="entry name" value="Pirin_C"/>
    <property type="match status" value="1"/>
</dbReference>
<evidence type="ECO:0000259" key="4">
    <source>
        <dbReference type="Pfam" id="PF02678"/>
    </source>
</evidence>
<dbReference type="AlphaFoldDB" id="A0A239Y566"/>
<dbReference type="InterPro" id="IPR053186">
    <property type="entry name" value="QDO-related"/>
</dbReference>
<feature type="binding site" evidence="2">
    <location>
        <position position="69"/>
    </location>
    <ligand>
        <name>Fe cation</name>
        <dbReference type="ChEBI" id="CHEBI:24875"/>
    </ligand>
</feature>
<reference evidence="6 7" key="1">
    <citation type="submission" date="2017-06" db="EMBL/GenBank/DDBJ databases">
        <authorList>
            <consortium name="Pathogen Informatics"/>
        </authorList>
    </citation>
    <scope>NUCLEOTIDE SEQUENCE [LARGE SCALE GENOMIC DNA]</scope>
    <source>
        <strain evidence="6 7">NCTC12018</strain>
    </source>
</reference>
<keyword evidence="7" id="KW-1185">Reference proteome</keyword>
<dbReference type="InterPro" id="IPR008778">
    <property type="entry name" value="Pirin_C_dom"/>
</dbReference>
<proteinExistence type="inferred from homology"/>
<comment type="cofactor">
    <cofactor evidence="2">
        <name>Fe cation</name>
        <dbReference type="ChEBI" id="CHEBI:24875"/>
    </cofactor>
    <text evidence="2">Binds 1 Fe cation per subunit.</text>
</comment>
<dbReference type="CDD" id="cd02909">
    <property type="entry name" value="cupin_pirin_N"/>
    <property type="match status" value="1"/>
</dbReference>
<dbReference type="InterPro" id="IPR011051">
    <property type="entry name" value="RmlC_Cupin_sf"/>
</dbReference>
<evidence type="ECO:0000256" key="1">
    <source>
        <dbReference type="ARBA" id="ARBA00008416"/>
    </source>
</evidence>
<feature type="binding site" evidence="2">
    <location>
        <position position="67"/>
    </location>
    <ligand>
        <name>Fe cation</name>
        <dbReference type="ChEBI" id="CHEBI:24875"/>
    </ligand>
</feature>
<keyword evidence="2" id="KW-0479">Metal-binding</keyword>
<dbReference type="CDD" id="cd02247">
    <property type="entry name" value="cupin_pirin_C"/>
    <property type="match status" value="1"/>
</dbReference>
<keyword evidence="6" id="KW-0223">Dioxygenase</keyword>
<feature type="binding site" evidence="2">
    <location>
        <position position="111"/>
    </location>
    <ligand>
        <name>Fe cation</name>
        <dbReference type="ChEBI" id="CHEBI:24875"/>
    </ligand>
</feature>
<dbReference type="InterPro" id="IPR014710">
    <property type="entry name" value="RmlC-like_jellyroll"/>
</dbReference>
<name>A0A239Y566_9FIRM</name>
<accession>A0A239Y566</accession>
<organism evidence="6 7">
    <name type="scientific">Veillonella rodentium</name>
    <dbReference type="NCBI Taxonomy" id="248315"/>
    <lineage>
        <taxon>Bacteria</taxon>
        <taxon>Bacillati</taxon>
        <taxon>Bacillota</taxon>
        <taxon>Negativicutes</taxon>
        <taxon>Veillonellales</taxon>
        <taxon>Veillonellaceae</taxon>
        <taxon>Veillonella</taxon>
    </lineage>
</organism>
<dbReference type="PANTHER" id="PTHR43594">
    <property type="entry name" value="QUERCETIN 2,3-DIOXYGENASE"/>
    <property type="match status" value="1"/>
</dbReference>
<feature type="domain" description="Pirin C-terminal" evidence="5">
    <location>
        <begin position="189"/>
        <end position="290"/>
    </location>
</feature>
<sequence>MTPIRTIEQIIKAPDIHWVGTGFRVRQYFPNGDTSPMLDRMSPFLLLDYNEPYYFQGGPFKTGVNPHPHKGFETVTFCFSGSIAHKDTAGNTGIINSGDVQWMTAARGILHEEFHETEYAKRGRLFHALQLWINLPERYKNDNPSYQYLSADMMGYYQSLDETIEATVYTGTFRHITGPGKSYTPMNIYKLKLRPDSSISISEQATWNTGFLVLSGSGSTNGESYTTADFVLFNNDGDCFEVEAGDEGLELFVLSGEPINEPVVKHGPFVMTDSTELLLAFGEYKQGKFGREEDLM</sequence>
<dbReference type="RefSeq" id="WP_095064707.1">
    <property type="nucleotide sequence ID" value="NZ_LT906470.1"/>
</dbReference>
<dbReference type="Proteomes" id="UP000214973">
    <property type="component" value="Chromosome 1"/>
</dbReference>
<dbReference type="PANTHER" id="PTHR43594:SF1">
    <property type="entry name" value="QUERCETIN 2,3-DIOXYGENASE PA2418-RELATED"/>
    <property type="match status" value="1"/>
</dbReference>
<feature type="domain" description="Pirin N-terminal" evidence="4">
    <location>
        <begin position="23"/>
        <end position="133"/>
    </location>
</feature>
<dbReference type="GO" id="GO:0008127">
    <property type="term" value="F:quercetin 2,3-dioxygenase activity"/>
    <property type="evidence" value="ECO:0007669"/>
    <property type="project" value="UniProtKB-EC"/>
</dbReference>
<evidence type="ECO:0000256" key="2">
    <source>
        <dbReference type="PIRSR" id="PIRSR006232-1"/>
    </source>
</evidence>
<evidence type="ECO:0000259" key="5">
    <source>
        <dbReference type="Pfam" id="PF05726"/>
    </source>
</evidence>
<keyword evidence="6" id="KW-0560">Oxidoreductase</keyword>
<dbReference type="Gene3D" id="2.60.120.10">
    <property type="entry name" value="Jelly Rolls"/>
    <property type="match status" value="2"/>
</dbReference>
<dbReference type="SUPFAM" id="SSF51182">
    <property type="entry name" value="RmlC-like cupins"/>
    <property type="match status" value="1"/>
</dbReference>
<protein>
    <submittedName>
        <fullName evidence="6">Quercetin 2,3-dioxygenase</fullName>
        <ecNumber evidence="6">1.13.11.24</ecNumber>
    </submittedName>
</protein>
<dbReference type="Pfam" id="PF02678">
    <property type="entry name" value="Pirin"/>
    <property type="match status" value="1"/>
</dbReference>
<dbReference type="PIRSF" id="PIRSF006232">
    <property type="entry name" value="Pirin"/>
    <property type="match status" value="1"/>
</dbReference>
<dbReference type="InterPro" id="IPR003829">
    <property type="entry name" value="Pirin_N_dom"/>
</dbReference>
<keyword evidence="2" id="KW-0408">Iron</keyword>
<dbReference type="EC" id="1.13.11.24" evidence="6"/>
<gene>
    <name evidence="6" type="primary">yhhW_1</name>
    <name evidence="6" type="ORF">SAMEA44547418_00062</name>
</gene>
<dbReference type="EMBL" id="LT906470">
    <property type="protein sequence ID" value="SNV54339.1"/>
    <property type="molecule type" value="Genomic_DNA"/>
</dbReference>
<feature type="binding site" evidence="2">
    <location>
        <position position="113"/>
    </location>
    <ligand>
        <name>Fe cation</name>
        <dbReference type="ChEBI" id="CHEBI:24875"/>
    </ligand>
</feature>
<dbReference type="InterPro" id="IPR012093">
    <property type="entry name" value="Pirin"/>
</dbReference>